<dbReference type="NCBIfam" id="TIGR00657">
    <property type="entry name" value="asp_kinases"/>
    <property type="match status" value="1"/>
</dbReference>
<dbReference type="Pfam" id="PF03447">
    <property type="entry name" value="NAD_binding_3"/>
    <property type="match status" value="1"/>
</dbReference>
<keyword evidence="14" id="KW-0547">Nucleotide-binding</keyword>
<evidence type="ECO:0000256" key="11">
    <source>
        <dbReference type="ARBA" id="ARBA00022679"/>
    </source>
</evidence>
<comment type="catalytic activity">
    <reaction evidence="26">
        <text>L-homoserine + NADP(+) = L-aspartate 4-semialdehyde + NADPH + H(+)</text>
        <dbReference type="Rhea" id="RHEA:15761"/>
        <dbReference type="ChEBI" id="CHEBI:15378"/>
        <dbReference type="ChEBI" id="CHEBI:57476"/>
        <dbReference type="ChEBI" id="CHEBI:57783"/>
        <dbReference type="ChEBI" id="CHEBI:58349"/>
        <dbReference type="ChEBI" id="CHEBI:537519"/>
        <dbReference type="EC" id="1.1.1.3"/>
    </reaction>
    <physiologicalReaction direction="right-to-left" evidence="26">
        <dbReference type="Rhea" id="RHEA:15763"/>
    </physiologicalReaction>
</comment>
<keyword evidence="17" id="KW-0521">NADP</keyword>
<dbReference type="InterPro" id="IPR001048">
    <property type="entry name" value="Asp/Glu/Uridylate_kinase"/>
</dbReference>
<dbReference type="PROSITE" id="PS51671">
    <property type="entry name" value="ACT"/>
    <property type="match status" value="1"/>
</dbReference>
<evidence type="ECO:0000259" key="28">
    <source>
        <dbReference type="PROSITE" id="PS51671"/>
    </source>
</evidence>
<evidence type="ECO:0000256" key="17">
    <source>
        <dbReference type="ARBA" id="ARBA00022857"/>
    </source>
</evidence>
<dbReference type="InterPro" id="IPR049638">
    <property type="entry name" value="AK-HD"/>
</dbReference>
<dbReference type="AlphaFoldDB" id="A0A1G7XDG5"/>
<evidence type="ECO:0000256" key="5">
    <source>
        <dbReference type="ARBA" id="ARBA00005062"/>
    </source>
</evidence>
<dbReference type="NCBIfam" id="NF006959">
    <property type="entry name" value="PRK09436.1"/>
    <property type="match status" value="1"/>
</dbReference>
<sequence length="848" mass="94153">MQRQWISPRLLRGTIRKDKLHRNMKVMKFGGTSVGSVKSILSLKEIVEAEARTQPVIVVVSALSGITDKLITMSQMAKQGDERYREEFDAIVRRHHSMIDTIIQDINKRVELINNVDQLFDQLKSIYYGVYLIHDLSKKTEDTIVSYGERLSSHIVAAMVKNGVRMNSRDFIRTQKKQGKHVVDTEETTKLVKEAFSSVCCDSVATNKIYVVPGFIARDSDTHETTNLGRGGSDYTASILAAVLNAEVLEIWTDVDGFMTADPKVIKSAYTINELSYVEAMELCNFGAKVIYPPTIYPVCVKNIPIKVKNTFNPEHPGTLIKANIENDQKPIKGISSIKGTSLITVTGLSMVGVIGVNRRIFTTLANKGISVFMVSQASSENSTSIGVRDEDAEAAVEVLNAEFAKEIETGAMFPMQVESGLATIAIVGENMKQTPGIAGKLFGTLGRSGISVIACAQGASETNISFVVDGKFLRKSLNVLHDSFFLSEYKVLNIFICGIGTVGGMLLEQIRTQQQFLMQSRRLKLNVVGISDVANFVLDRDGIDLDNYEQILRAGFPANTEHMRDEIVKMNIFNSVFVDCTASRQIAQLYQTFLEHNISVVAANKIAASSDYDSYLKLKQTARDRGVWFRYETNVGAGLPIIGTINDLCNSGDKILKIEAILSGTLNFIFNEIAADVPFSETVRRAKEQRYSEPDPRIDLSGTDVIRKLVILTREAGYKVEQDDVEKHLFVPDSYFEGSIDDFWAKLPELDADFEARRKVLESENKRWRFVATMEADEKDPSNFKTSVALKEVPYGHPFYGLEGSNNIVLLTTERYKEYPMLIQGYGAGAAVTAAGVFANIMSIANI</sequence>
<dbReference type="CDD" id="cd04921">
    <property type="entry name" value="ACT_AKi-HSDH-ThrA-like_1"/>
    <property type="match status" value="1"/>
</dbReference>
<dbReference type="STRING" id="645274.SAMN04487901_11060"/>
<comment type="pathway">
    <text evidence="6">Amino-acid biosynthesis; L-threonine biosynthesis; L-threonine from L-aspartate: step 1/5.</text>
</comment>
<dbReference type="FunFam" id="3.30.360.10:FF:000006">
    <property type="entry name" value="Bifunctional aspartokinase/homoserine dehydrogenase"/>
    <property type="match status" value="1"/>
</dbReference>
<dbReference type="Pfam" id="PF00696">
    <property type="entry name" value="AA_kinase"/>
    <property type="match status" value="1"/>
</dbReference>
<comment type="pathway">
    <text evidence="3">Amino-acid biosynthesis; L-methionine biosynthesis via de novo pathway; L-homoserine from L-aspartate: step 1/3.</text>
</comment>
<evidence type="ECO:0000256" key="9">
    <source>
        <dbReference type="ARBA" id="ARBA00011881"/>
    </source>
</evidence>
<dbReference type="InterPro" id="IPR018042">
    <property type="entry name" value="Aspartate_kinase_CS"/>
</dbReference>
<evidence type="ECO:0000256" key="2">
    <source>
        <dbReference type="ARBA" id="ARBA00004766"/>
    </source>
</evidence>
<dbReference type="CDD" id="cd04257">
    <property type="entry name" value="AAK_AK-HSDH"/>
    <property type="match status" value="1"/>
</dbReference>
<evidence type="ECO:0000256" key="10">
    <source>
        <dbReference type="ARBA" id="ARBA00022605"/>
    </source>
</evidence>
<evidence type="ECO:0000256" key="22">
    <source>
        <dbReference type="ARBA" id="ARBA00023167"/>
    </source>
</evidence>
<organism evidence="29 30">
    <name type="scientific">Prevotella communis</name>
    <dbReference type="NCBI Taxonomy" id="2913614"/>
    <lineage>
        <taxon>Bacteria</taxon>
        <taxon>Pseudomonadati</taxon>
        <taxon>Bacteroidota</taxon>
        <taxon>Bacteroidia</taxon>
        <taxon>Bacteroidales</taxon>
        <taxon>Prevotellaceae</taxon>
        <taxon>Prevotella</taxon>
    </lineage>
</organism>
<accession>A0A1G7XDG5</accession>
<evidence type="ECO:0000256" key="15">
    <source>
        <dbReference type="ARBA" id="ARBA00022777"/>
    </source>
</evidence>
<dbReference type="InterPro" id="IPR036291">
    <property type="entry name" value="NAD(P)-bd_dom_sf"/>
</dbReference>
<dbReference type="GO" id="GO:0050661">
    <property type="term" value="F:NADP binding"/>
    <property type="evidence" value="ECO:0007669"/>
    <property type="project" value="InterPro"/>
</dbReference>
<keyword evidence="30" id="KW-1185">Reference proteome</keyword>
<dbReference type="UniPathway" id="UPA00050">
    <property type="reaction ID" value="UER00063"/>
</dbReference>
<evidence type="ECO:0000256" key="18">
    <source>
        <dbReference type="ARBA" id="ARBA00023002"/>
    </source>
</evidence>
<keyword evidence="22" id="KW-0486">Methionine biosynthesis</keyword>
<dbReference type="GO" id="GO:0009088">
    <property type="term" value="P:threonine biosynthetic process"/>
    <property type="evidence" value="ECO:0007669"/>
    <property type="project" value="UniProtKB-UniPathway"/>
</dbReference>
<dbReference type="GO" id="GO:0004412">
    <property type="term" value="F:homoserine dehydrogenase activity"/>
    <property type="evidence" value="ECO:0007669"/>
    <property type="project" value="UniProtKB-EC"/>
</dbReference>
<keyword evidence="11" id="KW-0808">Transferase</keyword>
<evidence type="ECO:0000256" key="24">
    <source>
        <dbReference type="ARBA" id="ARBA00044938"/>
    </source>
</evidence>
<dbReference type="Gene3D" id="3.40.50.720">
    <property type="entry name" value="NAD(P)-binding Rossmann-like Domain"/>
    <property type="match status" value="1"/>
</dbReference>
<dbReference type="Gene3D" id="3.40.1160.10">
    <property type="entry name" value="Acetylglutamate kinase-like"/>
    <property type="match status" value="1"/>
</dbReference>
<evidence type="ECO:0000313" key="30">
    <source>
        <dbReference type="Proteomes" id="UP000198779"/>
    </source>
</evidence>
<dbReference type="GO" id="GO:0009089">
    <property type="term" value="P:lysine biosynthetic process via diaminopimelate"/>
    <property type="evidence" value="ECO:0007669"/>
    <property type="project" value="UniProtKB-UniPathway"/>
</dbReference>
<evidence type="ECO:0000313" key="29">
    <source>
        <dbReference type="EMBL" id="SDG82153.1"/>
    </source>
</evidence>
<keyword evidence="20" id="KW-0915">Sodium</keyword>
<dbReference type="SUPFAM" id="SSF55021">
    <property type="entry name" value="ACT-like"/>
    <property type="match status" value="2"/>
</dbReference>
<comment type="catalytic activity">
    <reaction evidence="27">
        <text>L-homoserine + NAD(+) = L-aspartate 4-semialdehyde + NADH + H(+)</text>
        <dbReference type="Rhea" id="RHEA:15757"/>
        <dbReference type="ChEBI" id="CHEBI:15378"/>
        <dbReference type="ChEBI" id="CHEBI:57476"/>
        <dbReference type="ChEBI" id="CHEBI:57540"/>
        <dbReference type="ChEBI" id="CHEBI:57945"/>
        <dbReference type="ChEBI" id="CHEBI:537519"/>
        <dbReference type="EC" id="1.1.1.3"/>
    </reaction>
    <physiologicalReaction direction="right-to-left" evidence="27">
        <dbReference type="Rhea" id="RHEA:15759"/>
    </physiologicalReaction>
</comment>
<dbReference type="InterPro" id="IPR041743">
    <property type="entry name" value="AK-HSDH_N"/>
</dbReference>
<feature type="domain" description="ACT" evidence="28">
    <location>
        <begin position="346"/>
        <end position="430"/>
    </location>
</feature>
<proteinExistence type="inferred from homology"/>
<evidence type="ECO:0000256" key="20">
    <source>
        <dbReference type="ARBA" id="ARBA00023053"/>
    </source>
</evidence>
<dbReference type="SUPFAM" id="SSF55347">
    <property type="entry name" value="Glyceraldehyde-3-phosphate dehydrogenase-like, C-terminal domain"/>
    <property type="match status" value="1"/>
</dbReference>
<dbReference type="InterPro" id="IPR045865">
    <property type="entry name" value="ACT-like_dom_sf"/>
</dbReference>
<dbReference type="InterPro" id="IPR005106">
    <property type="entry name" value="Asp/hSer_DH_NAD-bd"/>
</dbReference>
<comment type="similarity">
    <text evidence="7">In the C-terminal section; belongs to the homoserine dehydrogenase family.</text>
</comment>
<comment type="function">
    <text evidence="24">Bifunctional aspartate kinase and homoserine dehydrogenase that catalyzes the first and the third steps toward the synthesis of lysine, methionine and threonine from aspartate.</text>
</comment>
<evidence type="ECO:0000256" key="27">
    <source>
        <dbReference type="ARBA" id="ARBA00049031"/>
    </source>
</evidence>
<evidence type="ECO:0000256" key="21">
    <source>
        <dbReference type="ARBA" id="ARBA00023154"/>
    </source>
</evidence>
<evidence type="ECO:0000256" key="16">
    <source>
        <dbReference type="ARBA" id="ARBA00022840"/>
    </source>
</evidence>
<dbReference type="InterPro" id="IPR002912">
    <property type="entry name" value="ACT_dom"/>
</dbReference>
<dbReference type="GO" id="GO:0046872">
    <property type="term" value="F:metal ion binding"/>
    <property type="evidence" value="ECO:0007669"/>
    <property type="project" value="UniProtKB-KW"/>
</dbReference>
<dbReference type="GO" id="GO:0009090">
    <property type="term" value="P:homoserine biosynthetic process"/>
    <property type="evidence" value="ECO:0007669"/>
    <property type="project" value="UniProtKB-ARBA"/>
</dbReference>
<evidence type="ECO:0000256" key="1">
    <source>
        <dbReference type="ARBA" id="ARBA00001920"/>
    </source>
</evidence>
<evidence type="ECO:0000256" key="19">
    <source>
        <dbReference type="ARBA" id="ARBA00023027"/>
    </source>
</evidence>
<comment type="pathway">
    <text evidence="4">Amino-acid biosynthesis; L-threonine biosynthesis; L-threonine from L-aspartate: step 3/5.</text>
</comment>
<evidence type="ECO:0000256" key="12">
    <source>
        <dbReference type="ARBA" id="ARBA00022697"/>
    </source>
</evidence>
<name>A0A1G7XDG5_9BACT</name>
<dbReference type="GO" id="GO:0005524">
    <property type="term" value="F:ATP binding"/>
    <property type="evidence" value="ECO:0007669"/>
    <property type="project" value="UniProtKB-KW"/>
</dbReference>
<dbReference type="Proteomes" id="UP000198779">
    <property type="component" value="Unassembled WGS sequence"/>
</dbReference>
<evidence type="ECO:0000256" key="13">
    <source>
        <dbReference type="ARBA" id="ARBA00022723"/>
    </source>
</evidence>
<dbReference type="InterPro" id="IPR001341">
    <property type="entry name" value="Asp_kinase"/>
</dbReference>
<reference evidence="30" key="1">
    <citation type="submission" date="2016-10" db="EMBL/GenBank/DDBJ databases">
        <authorList>
            <person name="Varghese N."/>
            <person name="Submissions S."/>
        </authorList>
    </citation>
    <scope>NUCLEOTIDE SEQUENCE [LARGE SCALE GENOMIC DNA]</scope>
    <source>
        <strain evidence="30">BP1-148</strain>
    </source>
</reference>
<comment type="catalytic activity">
    <reaction evidence="25">
        <text>L-aspartate + ATP = 4-phospho-L-aspartate + ADP</text>
        <dbReference type="Rhea" id="RHEA:23776"/>
        <dbReference type="ChEBI" id="CHEBI:29991"/>
        <dbReference type="ChEBI" id="CHEBI:30616"/>
        <dbReference type="ChEBI" id="CHEBI:57535"/>
        <dbReference type="ChEBI" id="CHEBI:456216"/>
        <dbReference type="EC" id="2.7.2.4"/>
    </reaction>
    <physiologicalReaction direction="left-to-right" evidence="25">
        <dbReference type="Rhea" id="RHEA:23777"/>
    </physiologicalReaction>
</comment>
<keyword evidence="19" id="KW-0520">NAD</keyword>
<dbReference type="UniPathway" id="UPA00051">
    <property type="reaction ID" value="UER00462"/>
</dbReference>
<dbReference type="EMBL" id="FNCQ01000010">
    <property type="protein sequence ID" value="SDG82153.1"/>
    <property type="molecule type" value="Genomic_DNA"/>
</dbReference>
<evidence type="ECO:0000256" key="8">
    <source>
        <dbReference type="ARBA" id="ARBA00010046"/>
    </source>
</evidence>
<keyword evidence="16" id="KW-0067">ATP-binding</keyword>
<keyword evidence="10" id="KW-0028">Amino-acid biosynthesis</keyword>
<dbReference type="InterPro" id="IPR011147">
    <property type="entry name" value="Bifunc_Aspkin/hSer_DH"/>
</dbReference>
<comment type="cofactor">
    <cofactor evidence="1">
        <name>a metal cation</name>
        <dbReference type="ChEBI" id="CHEBI:25213"/>
    </cofactor>
</comment>
<dbReference type="InterPro" id="IPR042199">
    <property type="entry name" value="AsparK_Bifunc_asparK/hSer_DH"/>
</dbReference>
<gene>
    <name evidence="29" type="ORF">SAMN04487901_11060</name>
</gene>
<dbReference type="PROSITE" id="PS00324">
    <property type="entry name" value="ASPARTOKINASE"/>
    <property type="match status" value="1"/>
</dbReference>
<dbReference type="PANTHER" id="PTHR43070">
    <property type="match status" value="1"/>
</dbReference>
<evidence type="ECO:0000256" key="3">
    <source>
        <dbReference type="ARBA" id="ARBA00004986"/>
    </source>
</evidence>
<keyword evidence="15 29" id="KW-0418">Kinase</keyword>
<dbReference type="Gene3D" id="3.30.360.10">
    <property type="entry name" value="Dihydrodipicolinate Reductase, domain 2"/>
    <property type="match status" value="1"/>
</dbReference>
<dbReference type="InterPro" id="IPR054352">
    <property type="entry name" value="ACT_Aspartokinase"/>
</dbReference>
<dbReference type="SUPFAM" id="SSF53633">
    <property type="entry name" value="Carbamate kinase-like"/>
    <property type="match status" value="1"/>
</dbReference>
<keyword evidence="13" id="KW-0479">Metal-binding</keyword>
<keyword evidence="18" id="KW-0560">Oxidoreductase</keyword>
<keyword evidence="21" id="KW-0457">Lysine biosynthesis</keyword>
<dbReference type="InterPro" id="IPR036393">
    <property type="entry name" value="AceGlu_kinase-like_sf"/>
</dbReference>
<evidence type="ECO:0000256" key="25">
    <source>
        <dbReference type="ARBA" id="ARBA00048561"/>
    </source>
</evidence>
<evidence type="ECO:0000256" key="7">
    <source>
        <dbReference type="ARBA" id="ARBA00007952"/>
    </source>
</evidence>
<dbReference type="Pfam" id="PF00742">
    <property type="entry name" value="Homoserine_dh"/>
    <property type="match status" value="1"/>
</dbReference>
<comment type="similarity">
    <text evidence="8">In the N-terminal section; belongs to the aspartokinase family.</text>
</comment>
<protein>
    <submittedName>
        <fullName evidence="29">Aspartate kinase</fullName>
    </submittedName>
</protein>
<dbReference type="Gene3D" id="1.20.120.1320">
    <property type="entry name" value="Aspartokinase, catalytic domain"/>
    <property type="match status" value="1"/>
</dbReference>
<evidence type="ECO:0000256" key="6">
    <source>
        <dbReference type="ARBA" id="ARBA00005139"/>
    </source>
</evidence>
<evidence type="ECO:0000256" key="23">
    <source>
        <dbReference type="ARBA" id="ARBA00023268"/>
    </source>
</evidence>
<dbReference type="GO" id="GO:0009086">
    <property type="term" value="P:methionine biosynthetic process"/>
    <property type="evidence" value="ECO:0007669"/>
    <property type="project" value="UniProtKB-KW"/>
</dbReference>
<comment type="pathway">
    <text evidence="5">Amino-acid biosynthesis; L-methionine biosynthesis via de novo pathway; L-homoserine from L-aspartate: step 3/3.</text>
</comment>
<evidence type="ECO:0000256" key="14">
    <source>
        <dbReference type="ARBA" id="ARBA00022741"/>
    </source>
</evidence>
<dbReference type="Gene3D" id="3.30.2130.10">
    <property type="entry name" value="VC0802-like"/>
    <property type="match status" value="1"/>
</dbReference>
<dbReference type="Pfam" id="PF22468">
    <property type="entry name" value="ACT_9"/>
    <property type="match status" value="2"/>
</dbReference>
<dbReference type="FunFam" id="3.30.2130.10:FF:000001">
    <property type="entry name" value="Bifunctional aspartokinase/homoserine dehydrogenase"/>
    <property type="match status" value="1"/>
</dbReference>
<dbReference type="UniPathway" id="UPA00034">
    <property type="reaction ID" value="UER00015"/>
</dbReference>
<evidence type="ECO:0000256" key="4">
    <source>
        <dbReference type="ARBA" id="ARBA00005056"/>
    </source>
</evidence>
<keyword evidence="12" id="KW-0791">Threonine biosynthesis</keyword>
<keyword evidence="23" id="KW-0511">Multifunctional enzyme</keyword>
<dbReference type="GO" id="GO:0004072">
    <property type="term" value="F:aspartate kinase activity"/>
    <property type="evidence" value="ECO:0007669"/>
    <property type="project" value="UniProtKB-EC"/>
</dbReference>
<dbReference type="SUPFAM" id="SSF51735">
    <property type="entry name" value="NAD(P)-binding Rossmann-fold domains"/>
    <property type="match status" value="1"/>
</dbReference>
<comment type="subunit">
    <text evidence="9">Homotetramer.</text>
</comment>
<comment type="pathway">
    <text evidence="2">Amino-acid biosynthesis; L-lysine biosynthesis via DAP pathway; (S)-tetrahydrodipicolinate from L-aspartate: step 1/4.</text>
</comment>
<dbReference type="PIRSF" id="PIRSF000727">
    <property type="entry name" value="ThrA"/>
    <property type="match status" value="1"/>
</dbReference>
<dbReference type="InterPro" id="IPR001342">
    <property type="entry name" value="HDH_cat"/>
</dbReference>
<dbReference type="PANTHER" id="PTHR43070:SF3">
    <property type="entry name" value="HOMOSERINE DEHYDROGENASE"/>
    <property type="match status" value="1"/>
</dbReference>
<evidence type="ECO:0000256" key="26">
    <source>
        <dbReference type="ARBA" id="ARBA00048841"/>
    </source>
</evidence>